<evidence type="ECO:0000256" key="5">
    <source>
        <dbReference type="PIRNR" id="PIRNR038471"/>
    </source>
</evidence>
<name>D0LIQ0_HALO1</name>
<dbReference type="PIRSF" id="PIRSF038471">
    <property type="entry name" value="MreC"/>
    <property type="match status" value="1"/>
</dbReference>
<comment type="function">
    <text evidence="5">Involved in formation and maintenance of cell shape.</text>
</comment>
<gene>
    <name evidence="10" type="ordered locus">Hoch_5931</name>
</gene>
<dbReference type="GO" id="GO:0008360">
    <property type="term" value="P:regulation of cell shape"/>
    <property type="evidence" value="ECO:0007669"/>
    <property type="project" value="UniProtKB-KW"/>
</dbReference>
<dbReference type="Pfam" id="PF04085">
    <property type="entry name" value="MreC"/>
    <property type="match status" value="1"/>
</dbReference>
<dbReference type="Gene3D" id="2.40.10.340">
    <property type="entry name" value="Rod shape-determining protein MreC, domain 1"/>
    <property type="match status" value="1"/>
</dbReference>
<dbReference type="KEGG" id="hoh:Hoch_5931"/>
<dbReference type="InterPro" id="IPR042177">
    <property type="entry name" value="Cell/Rod_1"/>
</dbReference>
<evidence type="ECO:0000256" key="3">
    <source>
        <dbReference type="ARBA" id="ARBA00022960"/>
    </source>
</evidence>
<dbReference type="InterPro" id="IPR042175">
    <property type="entry name" value="Cell/Rod_MreC_2"/>
</dbReference>
<keyword evidence="6" id="KW-0175">Coiled coil</keyword>
<keyword evidence="8" id="KW-0812">Transmembrane</keyword>
<evidence type="ECO:0000259" key="9">
    <source>
        <dbReference type="Pfam" id="PF04085"/>
    </source>
</evidence>
<evidence type="ECO:0000313" key="11">
    <source>
        <dbReference type="Proteomes" id="UP000001880"/>
    </source>
</evidence>
<keyword evidence="11" id="KW-1185">Reference proteome</keyword>
<evidence type="ECO:0000256" key="6">
    <source>
        <dbReference type="SAM" id="Coils"/>
    </source>
</evidence>
<evidence type="ECO:0000256" key="2">
    <source>
        <dbReference type="ARBA" id="ARBA00013855"/>
    </source>
</evidence>
<evidence type="ECO:0000256" key="1">
    <source>
        <dbReference type="ARBA" id="ARBA00009369"/>
    </source>
</evidence>
<feature type="coiled-coil region" evidence="6">
    <location>
        <begin position="68"/>
        <end position="102"/>
    </location>
</feature>
<evidence type="ECO:0000313" key="10">
    <source>
        <dbReference type="EMBL" id="ACY18406.1"/>
    </source>
</evidence>
<keyword evidence="8" id="KW-1133">Transmembrane helix</keyword>
<dbReference type="PANTHER" id="PTHR34138">
    <property type="entry name" value="CELL SHAPE-DETERMINING PROTEIN MREC"/>
    <property type="match status" value="1"/>
</dbReference>
<keyword evidence="3 5" id="KW-0133">Cell shape</keyword>
<dbReference type="Proteomes" id="UP000001880">
    <property type="component" value="Chromosome"/>
</dbReference>
<feature type="transmembrane region" description="Helical" evidence="8">
    <location>
        <begin position="7"/>
        <end position="27"/>
    </location>
</feature>
<reference evidence="10 11" key="1">
    <citation type="journal article" date="2010" name="Stand. Genomic Sci.">
        <title>Complete genome sequence of Haliangium ochraceum type strain (SMP-2).</title>
        <authorList>
            <consortium name="US DOE Joint Genome Institute (JGI-PGF)"/>
            <person name="Ivanova N."/>
            <person name="Daum C."/>
            <person name="Lang E."/>
            <person name="Abt B."/>
            <person name="Kopitz M."/>
            <person name="Saunders E."/>
            <person name="Lapidus A."/>
            <person name="Lucas S."/>
            <person name="Glavina Del Rio T."/>
            <person name="Nolan M."/>
            <person name="Tice H."/>
            <person name="Copeland A."/>
            <person name="Cheng J.F."/>
            <person name="Chen F."/>
            <person name="Bruce D."/>
            <person name="Goodwin L."/>
            <person name="Pitluck S."/>
            <person name="Mavromatis K."/>
            <person name="Pati A."/>
            <person name="Mikhailova N."/>
            <person name="Chen A."/>
            <person name="Palaniappan K."/>
            <person name="Land M."/>
            <person name="Hauser L."/>
            <person name="Chang Y.J."/>
            <person name="Jeffries C.D."/>
            <person name="Detter J.C."/>
            <person name="Brettin T."/>
            <person name="Rohde M."/>
            <person name="Goker M."/>
            <person name="Bristow J."/>
            <person name="Markowitz V."/>
            <person name="Eisen J.A."/>
            <person name="Hugenholtz P."/>
            <person name="Kyrpides N.C."/>
            <person name="Klenk H.P."/>
        </authorList>
    </citation>
    <scope>NUCLEOTIDE SEQUENCE [LARGE SCALE GENOMIC DNA]</scope>
    <source>
        <strain evidence="11">DSM 14365 / CIP 107738 / JCM 11303 / AJ 13395 / SMP-2</strain>
    </source>
</reference>
<dbReference type="GO" id="GO:0005886">
    <property type="term" value="C:plasma membrane"/>
    <property type="evidence" value="ECO:0007669"/>
    <property type="project" value="TreeGrafter"/>
</dbReference>
<dbReference type="InterPro" id="IPR055342">
    <property type="entry name" value="MreC_beta-barrel_core"/>
</dbReference>
<sequence length="296" mass="32574">MLKRRLLDYGLAAVLVAIPAILFHVNLKEPANLNRFDEAVLRISSPLQSAATWVVEGIAGSWRRYVTLVGVEEENEELRQRNRELRDELAQAKRQAVDSALLEELVELRRQTPADTIGARVVAADTNAYYRVTRVRLDRGDDSIDVGMPVIDDKGLVGRVGKVYGDYAEVLMLSDPASSIDVFVERTGSHGALRGLGRDDSYACEIEMLERGEGEVQVGDMVVTSGLGEFPRGLPVGRITEVKTKDYALFQEVEVEPIADLSSLRAVIVLLAPPPRPDPEGGKSRQSARAFGMTPY</sequence>
<protein>
    <recommendedName>
        <fullName evidence="2 5">Cell shape-determining protein MreC</fullName>
    </recommendedName>
    <alternativeName>
        <fullName evidence="4 5">Cell shape protein MreC</fullName>
    </alternativeName>
</protein>
<dbReference type="OrthoDB" id="9808025at2"/>
<organism evidence="10 11">
    <name type="scientific">Haliangium ochraceum (strain DSM 14365 / JCM 11303 / SMP-2)</name>
    <dbReference type="NCBI Taxonomy" id="502025"/>
    <lineage>
        <taxon>Bacteria</taxon>
        <taxon>Pseudomonadati</taxon>
        <taxon>Myxococcota</taxon>
        <taxon>Polyangia</taxon>
        <taxon>Haliangiales</taxon>
        <taxon>Kofleriaceae</taxon>
        <taxon>Haliangium</taxon>
    </lineage>
</organism>
<feature type="domain" description="Rod shape-determining protein MreC beta-barrel core" evidence="9">
    <location>
        <begin position="122"/>
        <end position="270"/>
    </location>
</feature>
<evidence type="ECO:0000256" key="4">
    <source>
        <dbReference type="ARBA" id="ARBA00032089"/>
    </source>
</evidence>
<keyword evidence="8" id="KW-0472">Membrane</keyword>
<dbReference type="InterPro" id="IPR007221">
    <property type="entry name" value="MreC"/>
</dbReference>
<accession>D0LIQ0</accession>
<feature type="region of interest" description="Disordered" evidence="7">
    <location>
        <begin position="272"/>
        <end position="296"/>
    </location>
</feature>
<evidence type="ECO:0000256" key="7">
    <source>
        <dbReference type="SAM" id="MobiDB-lite"/>
    </source>
</evidence>
<dbReference type="HOGENOM" id="CLU_042663_1_0_7"/>
<dbReference type="Gene3D" id="2.40.10.350">
    <property type="entry name" value="Rod shape-determining protein MreC, domain 2"/>
    <property type="match status" value="1"/>
</dbReference>
<comment type="similarity">
    <text evidence="1 5">Belongs to the MreC family.</text>
</comment>
<dbReference type="STRING" id="502025.Hoch_5931"/>
<dbReference type="NCBIfam" id="TIGR00219">
    <property type="entry name" value="mreC"/>
    <property type="match status" value="1"/>
</dbReference>
<dbReference type="AlphaFoldDB" id="D0LIQ0"/>
<dbReference type="EMBL" id="CP001804">
    <property type="protein sequence ID" value="ACY18406.1"/>
    <property type="molecule type" value="Genomic_DNA"/>
</dbReference>
<dbReference type="eggNOG" id="COG1792">
    <property type="taxonomic scope" value="Bacteria"/>
</dbReference>
<proteinExistence type="inferred from homology"/>
<dbReference type="RefSeq" id="WP_012830998.1">
    <property type="nucleotide sequence ID" value="NC_013440.1"/>
</dbReference>
<evidence type="ECO:0000256" key="8">
    <source>
        <dbReference type="SAM" id="Phobius"/>
    </source>
</evidence>
<dbReference type="PANTHER" id="PTHR34138:SF1">
    <property type="entry name" value="CELL SHAPE-DETERMINING PROTEIN MREC"/>
    <property type="match status" value="1"/>
</dbReference>